<proteinExistence type="predicted"/>
<keyword evidence="2" id="KW-0472">Membrane</keyword>
<reference evidence="4" key="1">
    <citation type="submission" date="2021-01" db="EMBL/GenBank/DDBJ databases">
        <authorList>
            <person name="Corre E."/>
            <person name="Pelletier E."/>
            <person name="Niang G."/>
            <person name="Scheremetjew M."/>
            <person name="Finn R."/>
            <person name="Kale V."/>
            <person name="Holt S."/>
            <person name="Cochrane G."/>
            <person name="Meng A."/>
            <person name="Brown T."/>
            <person name="Cohen L."/>
        </authorList>
    </citation>
    <scope>NUCLEOTIDE SEQUENCE</scope>
    <source>
        <strain evidence="4">GSO104</strain>
    </source>
</reference>
<accession>A0A6V2MCM6</accession>
<dbReference type="AlphaFoldDB" id="A0A6V2MCM6"/>
<feature type="compositionally biased region" description="Low complexity" evidence="1">
    <location>
        <begin position="46"/>
        <end position="75"/>
    </location>
</feature>
<keyword evidence="2" id="KW-0812">Transmembrane</keyword>
<name>A0A6V2MCM6_9STRA</name>
<feature type="compositionally biased region" description="Low complexity" evidence="1">
    <location>
        <begin position="10"/>
        <end position="39"/>
    </location>
</feature>
<evidence type="ECO:0000256" key="1">
    <source>
        <dbReference type="SAM" id="MobiDB-lite"/>
    </source>
</evidence>
<evidence type="ECO:0000313" key="4">
    <source>
        <dbReference type="EMBL" id="CAE4646841.1"/>
    </source>
</evidence>
<keyword evidence="2" id="KW-1133">Transmembrane helix</keyword>
<organism evidence="4">
    <name type="scientific">Ditylum brightwellii</name>
    <dbReference type="NCBI Taxonomy" id="49249"/>
    <lineage>
        <taxon>Eukaryota</taxon>
        <taxon>Sar</taxon>
        <taxon>Stramenopiles</taxon>
        <taxon>Ochrophyta</taxon>
        <taxon>Bacillariophyta</taxon>
        <taxon>Mediophyceae</taxon>
        <taxon>Lithodesmiophycidae</taxon>
        <taxon>Lithodesmiales</taxon>
        <taxon>Lithodesmiaceae</taxon>
        <taxon>Ditylum</taxon>
    </lineage>
</organism>
<evidence type="ECO:0000256" key="2">
    <source>
        <dbReference type="SAM" id="Phobius"/>
    </source>
</evidence>
<feature type="compositionally biased region" description="Low complexity" evidence="1">
    <location>
        <begin position="91"/>
        <end position="152"/>
    </location>
</feature>
<evidence type="ECO:0008006" key="5">
    <source>
        <dbReference type="Google" id="ProtNLM"/>
    </source>
</evidence>
<feature type="transmembrane region" description="Helical" evidence="2">
    <location>
        <begin position="336"/>
        <end position="357"/>
    </location>
</feature>
<protein>
    <recommendedName>
        <fullName evidence="5">SEA domain-containing protein</fullName>
    </recommendedName>
</protein>
<dbReference type="EMBL" id="HBNS01046383">
    <property type="protein sequence ID" value="CAE4646841.1"/>
    <property type="molecule type" value="Transcribed_RNA"/>
</dbReference>
<feature type="region of interest" description="Disordered" evidence="1">
    <location>
        <begin position="1"/>
        <end position="162"/>
    </location>
</feature>
<dbReference type="EMBL" id="HBNS01046382">
    <property type="protein sequence ID" value="CAE4646839.1"/>
    <property type="molecule type" value="Transcribed_RNA"/>
</dbReference>
<sequence length="525" mass="57557">MLILESPTGIPSSLPSLVPSVTPTSIPSESPTNAHSHVPSSPPSVTPTSIPSELPTSIHSHVPSSSPSVTPTLIPSSPPTGIPSLFPSFLPSGTPTIIPSESPTSIPSSSPSLVPSVTPTSIPSESPTTTPSSLPTSIPSHTPTSTPSGSPTELCSPDENGLFGDTENKLAAQIVYRYQVETDPNIDVNITEIIPKIEEEISDALLSVLFEACRNRRLYLQEQRSLREGRRLEIVALSSRPPDRVQNKDCLVASDDQYDCAPVEGAMTIYTDKVQSDETDAVLESIKDLMEKNKLIHVDESIKKITFIEIEPSVSISSGPNAVLEAAVSRNSSRSLLLPITIGCVLSVVLVTIFAGLRHRHVSQQDKLFVELEESTCDGSVQLSPSKSKNDESFERYTREILGMDPPEDTNDEMLESNHIEIFMSYPQAFILLCLRLPILSYPHRLHHPHPQVFHQMDPSEDRIELGFGTSPREQLQTIVENRRYGYLPTNIIVPRAIETEDESGAELMFDPKRYANFKGRQLSF</sequence>
<evidence type="ECO:0000313" key="3">
    <source>
        <dbReference type="EMBL" id="CAE4646839.1"/>
    </source>
</evidence>
<gene>
    <name evidence="3" type="ORF">DBRI00130_LOCUS35861</name>
    <name evidence="4" type="ORF">DBRI00130_LOCUS35862</name>
</gene>